<proteinExistence type="inferred from homology"/>
<name>A0ABP9U580_9BACT</name>
<keyword evidence="12" id="KW-0963">Cytoplasm</keyword>
<dbReference type="Gene3D" id="3.40.50.300">
    <property type="entry name" value="P-loop containing nucleotide triphosphate hydrolases"/>
    <property type="match status" value="1"/>
</dbReference>
<evidence type="ECO:0000313" key="15">
    <source>
        <dbReference type="Proteomes" id="UP001449582"/>
    </source>
</evidence>
<dbReference type="InterPro" id="IPR027417">
    <property type="entry name" value="P-loop_NTPase"/>
</dbReference>
<evidence type="ECO:0000256" key="2">
    <source>
        <dbReference type="ARBA" id="ARBA00004496"/>
    </source>
</evidence>
<dbReference type="SUPFAM" id="SSF52540">
    <property type="entry name" value="P-loop containing nucleoside triphosphate hydrolases"/>
    <property type="match status" value="1"/>
</dbReference>
<dbReference type="InterPro" id="IPR008145">
    <property type="entry name" value="GK/Ca_channel_bsu"/>
</dbReference>
<keyword evidence="9 12" id="KW-0067">ATP-binding</keyword>
<dbReference type="HAMAP" id="MF_00328">
    <property type="entry name" value="Guanylate_kinase"/>
    <property type="match status" value="1"/>
</dbReference>
<comment type="subcellular location">
    <subcellularLocation>
        <location evidence="2 12">Cytoplasm</location>
    </subcellularLocation>
</comment>
<evidence type="ECO:0000256" key="8">
    <source>
        <dbReference type="ARBA" id="ARBA00022777"/>
    </source>
</evidence>
<dbReference type="Pfam" id="PF00625">
    <property type="entry name" value="Guanylate_kin"/>
    <property type="match status" value="1"/>
</dbReference>
<dbReference type="InterPro" id="IPR020590">
    <property type="entry name" value="Guanylate_kinase_CS"/>
</dbReference>
<comment type="function">
    <text evidence="1 12">Essential for recycling GMP and indirectly, cGMP.</text>
</comment>
<sequence>MKNGKIVIISGPSGVGKKTILDQVMADKSLNLSYSISMTTRNMRPGEVNGVDYYFVNEQEFDQAIQNNELIEWAVFCNNKYGTPKKVLQEQISQGKNVVLEIEVVGALNILKMFKPEELLSIFIVPPSIEELKQRLLKRGSETEDVINTRVKRACEELEVQKHYQNIVVNDEVDRVVAEIKEIIRNNTHSL</sequence>
<organism evidence="14 15">
    <name type="scientific">Ureaplasma ceti</name>
    <dbReference type="NCBI Taxonomy" id="3119530"/>
    <lineage>
        <taxon>Bacteria</taxon>
        <taxon>Bacillati</taxon>
        <taxon>Mycoplasmatota</taxon>
        <taxon>Mycoplasmoidales</taxon>
        <taxon>Mycoplasmoidaceae</taxon>
        <taxon>Ureaplasma</taxon>
    </lineage>
</organism>
<dbReference type="EMBL" id="BAABQM010000001">
    <property type="protein sequence ID" value="GAA5414503.1"/>
    <property type="molecule type" value="Genomic_DNA"/>
</dbReference>
<evidence type="ECO:0000256" key="10">
    <source>
        <dbReference type="ARBA" id="ARBA00030128"/>
    </source>
</evidence>
<dbReference type="Gene3D" id="3.30.63.10">
    <property type="entry name" value="Guanylate Kinase phosphate binding domain"/>
    <property type="match status" value="1"/>
</dbReference>
<dbReference type="PROSITE" id="PS00856">
    <property type="entry name" value="GUANYLATE_KINASE_1"/>
    <property type="match status" value="1"/>
</dbReference>
<evidence type="ECO:0000256" key="6">
    <source>
        <dbReference type="ARBA" id="ARBA00022679"/>
    </source>
</evidence>
<comment type="similarity">
    <text evidence="3 12">Belongs to the guanylate kinase family.</text>
</comment>
<protein>
    <recommendedName>
        <fullName evidence="5 12">Guanylate kinase</fullName>
        <ecNumber evidence="4 12">2.7.4.8</ecNumber>
    </recommendedName>
    <alternativeName>
        <fullName evidence="10 12">GMP kinase</fullName>
    </alternativeName>
</protein>
<evidence type="ECO:0000259" key="13">
    <source>
        <dbReference type="PROSITE" id="PS50052"/>
    </source>
</evidence>
<reference evidence="14" key="1">
    <citation type="submission" date="2024-02" db="EMBL/GenBank/DDBJ databases">
        <title>Draft genome sequence of new strains in genus Ureaplasma.</title>
        <authorList>
            <person name="Nakajima Y."/>
            <person name="Segawa T."/>
        </authorList>
    </citation>
    <scope>NUCLEOTIDE SEQUENCE [LARGE SCALE GENOMIC DNA]</scope>
    <source>
        <strain evidence="14">OM1</strain>
    </source>
</reference>
<keyword evidence="6 12" id="KW-0808">Transferase</keyword>
<comment type="caution">
    <text evidence="14">The sequence shown here is derived from an EMBL/GenBank/DDBJ whole genome shotgun (WGS) entry which is preliminary data.</text>
</comment>
<dbReference type="InterPro" id="IPR017665">
    <property type="entry name" value="Guanylate_kinase"/>
</dbReference>
<dbReference type="RefSeq" id="WP_353289667.1">
    <property type="nucleotide sequence ID" value="NZ_BAABQM010000001.1"/>
</dbReference>
<dbReference type="PROSITE" id="PS50052">
    <property type="entry name" value="GUANYLATE_KINASE_2"/>
    <property type="match status" value="1"/>
</dbReference>
<keyword evidence="7 12" id="KW-0547">Nucleotide-binding</keyword>
<dbReference type="PANTHER" id="PTHR23117:SF13">
    <property type="entry name" value="GUANYLATE KINASE"/>
    <property type="match status" value="1"/>
</dbReference>
<comment type="catalytic activity">
    <reaction evidence="11 12">
        <text>GMP + ATP = GDP + ADP</text>
        <dbReference type="Rhea" id="RHEA:20780"/>
        <dbReference type="ChEBI" id="CHEBI:30616"/>
        <dbReference type="ChEBI" id="CHEBI:58115"/>
        <dbReference type="ChEBI" id="CHEBI:58189"/>
        <dbReference type="ChEBI" id="CHEBI:456216"/>
        <dbReference type="EC" id="2.7.4.8"/>
    </reaction>
</comment>
<feature type="domain" description="Guanylate kinase-like" evidence="13">
    <location>
        <begin position="4"/>
        <end position="185"/>
    </location>
</feature>
<evidence type="ECO:0000256" key="9">
    <source>
        <dbReference type="ARBA" id="ARBA00022840"/>
    </source>
</evidence>
<keyword evidence="8 12" id="KW-0418">Kinase</keyword>
<evidence type="ECO:0000256" key="4">
    <source>
        <dbReference type="ARBA" id="ARBA00012961"/>
    </source>
</evidence>
<dbReference type="SMART" id="SM00072">
    <property type="entry name" value="GuKc"/>
    <property type="match status" value="1"/>
</dbReference>
<evidence type="ECO:0000256" key="5">
    <source>
        <dbReference type="ARBA" id="ARBA00016296"/>
    </source>
</evidence>
<gene>
    <name evidence="12" type="primary">gmk</name>
    <name evidence="14" type="ORF">UREOM_2140</name>
</gene>
<dbReference type="InterPro" id="IPR008144">
    <property type="entry name" value="Guanylate_kin-like_dom"/>
</dbReference>
<dbReference type="PANTHER" id="PTHR23117">
    <property type="entry name" value="GUANYLATE KINASE-RELATED"/>
    <property type="match status" value="1"/>
</dbReference>
<dbReference type="Proteomes" id="UP001449582">
    <property type="component" value="Unassembled WGS sequence"/>
</dbReference>
<evidence type="ECO:0000256" key="11">
    <source>
        <dbReference type="ARBA" id="ARBA00048594"/>
    </source>
</evidence>
<evidence type="ECO:0000313" key="14">
    <source>
        <dbReference type="EMBL" id="GAA5414503.1"/>
    </source>
</evidence>
<evidence type="ECO:0000256" key="12">
    <source>
        <dbReference type="HAMAP-Rule" id="MF_00328"/>
    </source>
</evidence>
<dbReference type="EC" id="2.7.4.8" evidence="4 12"/>
<accession>A0ABP9U580</accession>
<feature type="binding site" evidence="12">
    <location>
        <begin position="11"/>
        <end position="18"/>
    </location>
    <ligand>
        <name>ATP</name>
        <dbReference type="ChEBI" id="CHEBI:30616"/>
    </ligand>
</feature>
<evidence type="ECO:0000256" key="7">
    <source>
        <dbReference type="ARBA" id="ARBA00022741"/>
    </source>
</evidence>
<keyword evidence="15" id="KW-1185">Reference proteome</keyword>
<evidence type="ECO:0000256" key="1">
    <source>
        <dbReference type="ARBA" id="ARBA00003531"/>
    </source>
</evidence>
<evidence type="ECO:0000256" key="3">
    <source>
        <dbReference type="ARBA" id="ARBA00005790"/>
    </source>
</evidence>
<dbReference type="CDD" id="cd00071">
    <property type="entry name" value="GMPK"/>
    <property type="match status" value="1"/>
</dbReference>
<dbReference type="NCBIfam" id="TIGR03263">
    <property type="entry name" value="guanyl_kin"/>
    <property type="match status" value="1"/>
</dbReference>